<dbReference type="InterPro" id="IPR013974">
    <property type="entry name" value="SAF"/>
</dbReference>
<dbReference type="Gene3D" id="2.30.130.110">
    <property type="match status" value="1"/>
</dbReference>
<evidence type="ECO:0000313" key="4">
    <source>
        <dbReference type="EMBL" id="EDM29725.1"/>
    </source>
</evidence>
<gene>
    <name evidence="4" type="ORF">LNTAR_18283</name>
</gene>
<dbReference type="Pfam" id="PF08666">
    <property type="entry name" value="SAF"/>
    <property type="match status" value="1"/>
</dbReference>
<evidence type="ECO:0000256" key="1">
    <source>
        <dbReference type="ARBA" id="ARBA00010986"/>
    </source>
</evidence>
<dbReference type="InterPro" id="IPR044144">
    <property type="entry name" value="SAF_UxaA/GarD"/>
</dbReference>
<evidence type="ECO:0000259" key="3">
    <source>
        <dbReference type="SMART" id="SM00858"/>
    </source>
</evidence>
<dbReference type="Proteomes" id="UP000004947">
    <property type="component" value="Unassembled WGS sequence"/>
</dbReference>
<dbReference type="InterPro" id="IPR048332">
    <property type="entry name" value="GD_AH_C"/>
</dbReference>
<dbReference type="InterPro" id="IPR007392">
    <property type="entry name" value="GD_AH_second"/>
</dbReference>
<name>A6DFZ5_9BACT</name>
<evidence type="ECO:0000256" key="2">
    <source>
        <dbReference type="ARBA" id="ARBA00023239"/>
    </source>
</evidence>
<dbReference type="PANTHER" id="PTHR30536">
    <property type="entry name" value="ALTRONATE/GALACTARATE DEHYDRATASE"/>
    <property type="match status" value="1"/>
</dbReference>
<dbReference type="EMBL" id="ABCK01000001">
    <property type="protein sequence ID" value="EDM29725.1"/>
    <property type="molecule type" value="Genomic_DNA"/>
</dbReference>
<organism evidence="4 5">
    <name type="scientific">Lentisphaera araneosa HTCC2155</name>
    <dbReference type="NCBI Taxonomy" id="313628"/>
    <lineage>
        <taxon>Bacteria</taxon>
        <taxon>Pseudomonadati</taxon>
        <taxon>Lentisphaerota</taxon>
        <taxon>Lentisphaeria</taxon>
        <taxon>Lentisphaerales</taxon>
        <taxon>Lentisphaeraceae</taxon>
        <taxon>Lentisphaera</taxon>
    </lineage>
</organism>
<dbReference type="STRING" id="313628.LNTAR_18283"/>
<dbReference type="CDD" id="cd11613">
    <property type="entry name" value="SAF_AH_GD"/>
    <property type="match status" value="1"/>
</dbReference>
<comment type="caution">
    <text evidence="4">The sequence shown here is derived from an EMBL/GenBank/DDBJ whole genome shotgun (WGS) entry which is preliminary data.</text>
</comment>
<keyword evidence="2" id="KW-0456">Lyase</keyword>
<proteinExistence type="inferred from homology"/>
<dbReference type="eggNOG" id="COG2721">
    <property type="taxonomic scope" value="Bacteria"/>
</dbReference>
<dbReference type="InterPro" id="IPR052172">
    <property type="entry name" value="UxaA_altronate/galactarate_dh"/>
</dbReference>
<dbReference type="OrthoDB" id="9804574at2"/>
<evidence type="ECO:0000313" key="5">
    <source>
        <dbReference type="Proteomes" id="UP000004947"/>
    </source>
</evidence>
<dbReference type="Pfam" id="PF20629">
    <property type="entry name" value="GD_AH_C"/>
    <property type="match status" value="1"/>
</dbReference>
<dbReference type="SMART" id="SM00858">
    <property type="entry name" value="SAF"/>
    <property type="match status" value="1"/>
</dbReference>
<dbReference type="PANTHER" id="PTHR30536:SF5">
    <property type="entry name" value="ALTRONATE DEHYDRATASE"/>
    <property type="match status" value="1"/>
</dbReference>
<dbReference type="GO" id="GO:0019698">
    <property type="term" value="P:D-galacturonate catabolic process"/>
    <property type="evidence" value="ECO:0007669"/>
    <property type="project" value="TreeGrafter"/>
</dbReference>
<keyword evidence="5" id="KW-1185">Reference proteome</keyword>
<feature type="domain" description="SAF" evidence="3">
    <location>
        <begin position="13"/>
        <end position="84"/>
    </location>
</feature>
<dbReference type="GO" id="GO:0016829">
    <property type="term" value="F:lyase activity"/>
    <property type="evidence" value="ECO:0007669"/>
    <property type="project" value="UniProtKB-KW"/>
</dbReference>
<accession>A6DFZ5</accession>
<reference evidence="4 5" key="1">
    <citation type="journal article" date="2010" name="J. Bacteriol.">
        <title>Genome sequence of Lentisphaera araneosa HTCC2155T, the type species of the order Lentisphaerales in the phylum Lentisphaerae.</title>
        <authorList>
            <person name="Thrash J.C."/>
            <person name="Cho J.C."/>
            <person name="Vergin K.L."/>
            <person name="Morris R.M."/>
            <person name="Giovannoni S.J."/>
        </authorList>
    </citation>
    <scope>NUCLEOTIDE SEQUENCE [LARGE SCALE GENOMIC DNA]</scope>
    <source>
        <strain evidence="4 5">HTCC2155</strain>
    </source>
</reference>
<dbReference type="RefSeq" id="WP_007276844.1">
    <property type="nucleotide sequence ID" value="NZ_ABCK01000001.1"/>
</dbReference>
<dbReference type="Pfam" id="PF04295">
    <property type="entry name" value="GD_AH_second"/>
    <property type="match status" value="1"/>
</dbReference>
<comment type="similarity">
    <text evidence="1">Belongs to the UxaA family.</text>
</comment>
<dbReference type="AlphaFoldDB" id="A6DFZ5"/>
<protein>
    <submittedName>
        <fullName evidence="4">Altronate dehydratase</fullName>
    </submittedName>
</protein>
<sequence>MAKNSFLILHPKDNLAVALENLKQGQVIEHGEQSLTLLDNVKLKHKFALCDFPKDAIMTQYGVPVGRALMDIKTGQAITVENTEHSSDDMCNWMPGYQAPPTDASHFEGQSFKGYHRKDGQVGTRNNWLVIPLVFCENNNLMTLREVFNRELGFTDHSSYQTELRQLTELYKNGASVDDILNSAETSTSTAKSSNNLFPNVDGLKFLFHNMGCGGTNEDSQVLAKLLAGYIKHPNTAGVTVLSLGCQKTQMGLLESYMEQLEVTGKPIYFHEQQKIGTEKELISQAIKSTFAGLIQANQNERSDAPLSKLVIGVECGASDGFSGISSNPAIGQVSDLIVKLGGAAVLSEFPELFGVEKEMIMRCKDENTANTFIDLMRKYEARAEADGTSMSTNPSPGNIKDGLITDAMKSAGAAKKGGTAVIQDVQDYPGYIKQTGLNLLNTPGNDVESCTALAGAGCNLILFSTGLGTPTGNPVTPVIKVSSNSTVAVKMPDIIDFDTGCIISGEKSLEETGQNLLQHCIDVASGTTLSKSEKLGQDDFIPWKRGTSL</sequence>